<evidence type="ECO:0000313" key="2">
    <source>
        <dbReference type="Proteomes" id="UP000276133"/>
    </source>
</evidence>
<reference evidence="1 2" key="1">
    <citation type="journal article" date="2018" name="Sci. Rep.">
        <title>Genomic signatures of local adaptation to the degree of environmental predictability in rotifers.</title>
        <authorList>
            <person name="Franch-Gras L."/>
            <person name="Hahn C."/>
            <person name="Garcia-Roger E.M."/>
            <person name="Carmona M.J."/>
            <person name="Serra M."/>
            <person name="Gomez A."/>
        </authorList>
    </citation>
    <scope>NUCLEOTIDE SEQUENCE [LARGE SCALE GENOMIC DNA]</scope>
    <source>
        <strain evidence="1">HYR1</strain>
    </source>
</reference>
<accession>A0A3M7SPR7</accession>
<name>A0A3M7SPR7_BRAPC</name>
<gene>
    <name evidence="1" type="ORF">BpHYR1_022648</name>
</gene>
<keyword evidence="2" id="KW-1185">Reference proteome</keyword>
<protein>
    <submittedName>
        <fullName evidence="1">Uncharacterized protein</fullName>
    </submittedName>
</protein>
<dbReference type="AlphaFoldDB" id="A0A3M7SPR7"/>
<dbReference type="Proteomes" id="UP000276133">
    <property type="component" value="Unassembled WGS sequence"/>
</dbReference>
<dbReference type="EMBL" id="REGN01001006">
    <property type="protein sequence ID" value="RNA37682.1"/>
    <property type="molecule type" value="Genomic_DNA"/>
</dbReference>
<evidence type="ECO:0000313" key="1">
    <source>
        <dbReference type="EMBL" id="RNA37682.1"/>
    </source>
</evidence>
<sequence>MQKRREYICQSDFSSINILRLLSSFKKSPFDWAIISVLRINCKQQHVRQMRLNLPLWIFFYGKRQNYANLIYIDFFNVTQLWNFKKWDHRR</sequence>
<proteinExistence type="predicted"/>
<comment type="caution">
    <text evidence="1">The sequence shown here is derived from an EMBL/GenBank/DDBJ whole genome shotgun (WGS) entry which is preliminary data.</text>
</comment>
<organism evidence="1 2">
    <name type="scientific">Brachionus plicatilis</name>
    <name type="common">Marine rotifer</name>
    <name type="synonym">Brachionus muelleri</name>
    <dbReference type="NCBI Taxonomy" id="10195"/>
    <lineage>
        <taxon>Eukaryota</taxon>
        <taxon>Metazoa</taxon>
        <taxon>Spiralia</taxon>
        <taxon>Gnathifera</taxon>
        <taxon>Rotifera</taxon>
        <taxon>Eurotatoria</taxon>
        <taxon>Monogononta</taxon>
        <taxon>Pseudotrocha</taxon>
        <taxon>Ploima</taxon>
        <taxon>Brachionidae</taxon>
        <taxon>Brachionus</taxon>
    </lineage>
</organism>